<evidence type="ECO:0000313" key="3">
    <source>
        <dbReference type="Proteomes" id="UP000005237"/>
    </source>
</evidence>
<dbReference type="AlphaFoldDB" id="A0A8R1IM89"/>
<accession>A0A8R1IM89</accession>
<reference evidence="3" key="1">
    <citation type="submission" date="2010-08" db="EMBL/GenBank/DDBJ databases">
        <authorList>
            <consortium name="Caenorhabditis japonica Sequencing Consortium"/>
            <person name="Wilson R.K."/>
        </authorList>
    </citation>
    <scope>NUCLEOTIDE SEQUENCE [LARGE SCALE GENOMIC DNA]</scope>
    <source>
        <strain evidence="3">DF5081</strain>
    </source>
</reference>
<organism evidence="2 3">
    <name type="scientific">Caenorhabditis japonica</name>
    <dbReference type="NCBI Taxonomy" id="281687"/>
    <lineage>
        <taxon>Eukaryota</taxon>
        <taxon>Metazoa</taxon>
        <taxon>Ecdysozoa</taxon>
        <taxon>Nematoda</taxon>
        <taxon>Chromadorea</taxon>
        <taxon>Rhabditida</taxon>
        <taxon>Rhabditina</taxon>
        <taxon>Rhabditomorpha</taxon>
        <taxon>Rhabditoidea</taxon>
        <taxon>Rhabditidae</taxon>
        <taxon>Peloderinae</taxon>
        <taxon>Caenorhabditis</taxon>
    </lineage>
</organism>
<evidence type="ECO:0000313" key="2">
    <source>
        <dbReference type="EnsemblMetazoa" id="CJA35830.1"/>
    </source>
</evidence>
<dbReference type="Proteomes" id="UP000005237">
    <property type="component" value="Unassembled WGS sequence"/>
</dbReference>
<proteinExistence type="predicted"/>
<protein>
    <submittedName>
        <fullName evidence="2">Uncharacterized protein</fullName>
    </submittedName>
</protein>
<evidence type="ECO:0000256" key="1">
    <source>
        <dbReference type="SAM" id="MobiDB-lite"/>
    </source>
</evidence>
<sequence>MNDVEAALPARSLSSNGGKKKDGGVGNSFDSIRFDFQRRVIMTANYKSLAKDFTLWRGGEETAIIN</sequence>
<feature type="region of interest" description="Disordered" evidence="1">
    <location>
        <begin position="1"/>
        <end position="29"/>
    </location>
</feature>
<reference evidence="2" key="2">
    <citation type="submission" date="2022-06" db="UniProtKB">
        <authorList>
            <consortium name="EnsemblMetazoa"/>
        </authorList>
    </citation>
    <scope>IDENTIFICATION</scope>
    <source>
        <strain evidence="2">DF5081</strain>
    </source>
</reference>
<keyword evidence="3" id="KW-1185">Reference proteome</keyword>
<dbReference type="EnsemblMetazoa" id="CJA35830.1">
    <property type="protein sequence ID" value="CJA35830.1"/>
    <property type="gene ID" value="WBGene00211677"/>
</dbReference>
<name>A0A8R1IM89_CAEJA</name>